<keyword evidence="3" id="KW-1185">Reference proteome</keyword>
<feature type="region of interest" description="Disordered" evidence="1">
    <location>
        <begin position="1006"/>
        <end position="1046"/>
    </location>
</feature>
<feature type="compositionally biased region" description="Basic and acidic residues" evidence="1">
    <location>
        <begin position="1131"/>
        <end position="1140"/>
    </location>
</feature>
<feature type="compositionally biased region" description="Basic and acidic residues" evidence="1">
    <location>
        <begin position="1013"/>
        <end position="1037"/>
    </location>
</feature>
<dbReference type="Proteomes" id="UP001367676">
    <property type="component" value="Unassembled WGS sequence"/>
</dbReference>
<feature type="compositionally biased region" description="Basic and acidic residues" evidence="1">
    <location>
        <begin position="8"/>
        <end position="20"/>
    </location>
</feature>
<evidence type="ECO:0000256" key="1">
    <source>
        <dbReference type="SAM" id="MobiDB-lite"/>
    </source>
</evidence>
<reference evidence="2 3" key="1">
    <citation type="submission" date="2024-03" db="EMBL/GenBank/DDBJ databases">
        <title>Adaptation during the transition from Ophiocordyceps entomopathogen to insect associate is accompanied by gene loss and intensified selection.</title>
        <authorList>
            <person name="Ward C.M."/>
            <person name="Onetto C.A."/>
            <person name="Borneman A.R."/>
        </authorList>
    </citation>
    <scope>NUCLEOTIDE SEQUENCE [LARGE SCALE GENOMIC DNA]</scope>
    <source>
        <strain evidence="2">AWRI1</strain>
        <tissue evidence="2">Single Adult Female</tissue>
    </source>
</reference>
<feature type="region of interest" description="Disordered" evidence="1">
    <location>
        <begin position="852"/>
        <end position="874"/>
    </location>
</feature>
<feature type="region of interest" description="Disordered" evidence="1">
    <location>
        <begin position="192"/>
        <end position="212"/>
    </location>
</feature>
<feature type="region of interest" description="Disordered" evidence="1">
    <location>
        <begin position="888"/>
        <end position="911"/>
    </location>
</feature>
<gene>
    <name evidence="2" type="ORF">V9T40_003364</name>
</gene>
<name>A0AAN9YAC3_9HEMI</name>
<feature type="region of interest" description="Disordered" evidence="1">
    <location>
        <begin position="1"/>
        <end position="20"/>
    </location>
</feature>
<evidence type="ECO:0000313" key="3">
    <source>
        <dbReference type="Proteomes" id="UP001367676"/>
    </source>
</evidence>
<comment type="caution">
    <text evidence="2">The sequence shown here is derived from an EMBL/GenBank/DDBJ whole genome shotgun (WGS) entry which is preliminary data.</text>
</comment>
<protein>
    <submittedName>
        <fullName evidence="2">Uncharacterized protein</fullName>
    </submittedName>
</protein>
<dbReference type="AlphaFoldDB" id="A0AAN9YAC3"/>
<sequence length="1140" mass="131524">MLSNHQFKRTDDSPSPLKSERRSRITEYIYLAKVYKLSNAKETDNGEKANNQEELKNENYTEKMVKLRRVPLCLRLFDQPHYKDTLKIKFNYLAYRGNKLEDKPQCTKKSLAFHTQSTYNGIQQEMLLCPGRHDPLRSSWELDDYSDVFYVSSGAATAPSIQTATKETEPTISGRKRGETISFSKGVQPTSKKTGFGYEATNPSPQNSGFTLEETGMVPKESKTAQTYIRRASESTQPGIKNRVPDSLIVYKRESDADTDQFFIYDIIENFKPNTLPLAIVTEYDVEKEQQSTNAVTYNNNVKELEVIYIREMIKPLSLFSKRDAQLSREDKIAHLTQSELVSLCWLILDQPQYQDIDFEPHPPLKKNNEDAIIPEQNLIHFKYSTNYNEKSVKQTMYACKPRRKSRSLRGIANANPKRIQISSGARQYSYFVYILNRDKNWGKYRLYELVENLQIKPGISTENYAEIKIEDEVTVDSATEHNTEDFEKKFIEVVHKKDRNNDIVCKKLNRDQLRALCIRLFKTYHYAEELKIFFNYRQSLSRLEFCQQRKITLLSAQLQSTTEIHHQMSVCEGRHDPLRSNYELDDYKDTFHVSEGPDEKSVMVFRQNKTADVEWFQVYDIVPIESLEKLEEVPIELNNIQEEYNRSLILNYNSNKPEIEVIYIREVLKSAPVTDTLAEQPEGKIIALCYELLGGDSQGALNFEISRAALFTWRTRIKAYRLVFAHSKEYNDEHLMQSMYPCYGKHKDSKLGWKNDEYLHQYKIFSGGRPHSFFLCALISIENQQRTYTLHKFVENIKIKTLKAVEIKHEEVQEELKYKNSGTSVGRKKTGNLMTTGIGKQEPVAIKPKGIRKSTNPISTNNVTTEPKSAEPTENVIKNEKPVQIHRNATHPVKSTSNKADRSEEVAVRNQKPIGTEQKEPPEVLKQVIYEEPTQTKQKTINGNRKLTTMKPREIAEVLTPVNKKNRITQSKPDAPIRTALKNSKPTETEREVPVVQKQVISEKLITNSKPTEQHKGIDSKNSKSTEQEIPEAMKKKDTRQRKTRTQFNDIEPEKIVLEKPGLVKSTKEIRPVVNSINSTDQITPSNSSKNTGFGKAQSIEEAIKFLKKVDSKTRSTLPQSKMTETDTLEPIKTDQRIF</sequence>
<feature type="region of interest" description="Disordered" evidence="1">
    <location>
        <begin position="1113"/>
        <end position="1140"/>
    </location>
</feature>
<organism evidence="2 3">
    <name type="scientific">Parthenolecanium corni</name>
    <dbReference type="NCBI Taxonomy" id="536013"/>
    <lineage>
        <taxon>Eukaryota</taxon>
        <taxon>Metazoa</taxon>
        <taxon>Ecdysozoa</taxon>
        <taxon>Arthropoda</taxon>
        <taxon>Hexapoda</taxon>
        <taxon>Insecta</taxon>
        <taxon>Pterygota</taxon>
        <taxon>Neoptera</taxon>
        <taxon>Paraneoptera</taxon>
        <taxon>Hemiptera</taxon>
        <taxon>Sternorrhyncha</taxon>
        <taxon>Coccoidea</taxon>
        <taxon>Coccidae</taxon>
        <taxon>Parthenolecanium</taxon>
    </lineage>
</organism>
<proteinExistence type="predicted"/>
<evidence type="ECO:0000313" key="2">
    <source>
        <dbReference type="EMBL" id="KAK7603365.1"/>
    </source>
</evidence>
<feature type="compositionally biased region" description="Polar residues" evidence="1">
    <location>
        <begin position="854"/>
        <end position="868"/>
    </location>
</feature>
<feature type="compositionally biased region" description="Polar residues" evidence="1">
    <location>
        <begin position="201"/>
        <end position="210"/>
    </location>
</feature>
<dbReference type="EMBL" id="JBBCAQ010000006">
    <property type="protein sequence ID" value="KAK7603365.1"/>
    <property type="molecule type" value="Genomic_DNA"/>
</dbReference>
<accession>A0AAN9YAC3</accession>